<dbReference type="HOGENOM" id="CLU_1703005_0_0_11"/>
<dbReference type="EMBL" id="CP000850">
    <property type="protein sequence ID" value="ABW00631.1"/>
    <property type="molecule type" value="Genomic_DNA"/>
</dbReference>
<dbReference type="PATRIC" id="fig|391037.6.peg.4928"/>
<dbReference type="AlphaFoldDB" id="A8LVE2"/>
<sequence>MAEEMVPGHAELVGFRLPDGALSMNAAAPSDAVGYRAGCSCGWVGTRDYPAADQGRWMATSEWGGHIRPLLAATPPSWLLNRSDVLRDNVAELATTWPLQALGILAQVERWQRPLIERAVAQARETGLSWTEIGNALGISRQSAHERFRNITLPKPRA</sequence>
<evidence type="ECO:0000313" key="1">
    <source>
        <dbReference type="EMBL" id="ABW00631.1"/>
    </source>
</evidence>
<dbReference type="KEGG" id="saq:Sare_4880"/>
<organism evidence="1">
    <name type="scientific">Salinispora arenicola (strain CNS-205)</name>
    <dbReference type="NCBI Taxonomy" id="391037"/>
    <lineage>
        <taxon>Bacteria</taxon>
        <taxon>Bacillati</taxon>
        <taxon>Actinomycetota</taxon>
        <taxon>Actinomycetes</taxon>
        <taxon>Micromonosporales</taxon>
        <taxon>Micromonosporaceae</taxon>
        <taxon>Salinispora</taxon>
    </lineage>
</organism>
<accession>A8LVE2</accession>
<protein>
    <submittedName>
        <fullName evidence="1">Uncharacterized protein</fullName>
    </submittedName>
</protein>
<dbReference type="OrthoDB" id="3579809at2"/>
<dbReference type="eggNOG" id="ENOG503444F">
    <property type="taxonomic scope" value="Bacteria"/>
</dbReference>
<proteinExistence type="predicted"/>
<reference evidence="1" key="1">
    <citation type="submission" date="2007-10" db="EMBL/GenBank/DDBJ databases">
        <title>Complete sequence of Salinispora arenicola CNS-205.</title>
        <authorList>
            <consortium name="US DOE Joint Genome Institute"/>
            <person name="Copeland A."/>
            <person name="Lucas S."/>
            <person name="Lapidus A."/>
            <person name="Barry K."/>
            <person name="Glavina del Rio T."/>
            <person name="Dalin E."/>
            <person name="Tice H."/>
            <person name="Pitluck S."/>
            <person name="Foster B."/>
            <person name="Schmutz J."/>
            <person name="Larimer F."/>
            <person name="Land M."/>
            <person name="Hauser L."/>
            <person name="Kyrpides N."/>
            <person name="Ivanova N."/>
            <person name="Jensen P.R."/>
            <person name="Moore B.S."/>
            <person name="Penn K."/>
            <person name="Jenkins C."/>
            <person name="Udwary D."/>
            <person name="Xiang L."/>
            <person name="Gontang E."/>
            <person name="Richardson P."/>
        </authorList>
    </citation>
    <scope>NUCLEOTIDE SEQUENCE [LARGE SCALE GENOMIC DNA]</scope>
    <source>
        <strain evidence="1">CNS-205</strain>
    </source>
</reference>
<dbReference type="STRING" id="391037.Sare_4880"/>
<name>A8LVE2_SALAI</name>
<gene>
    <name evidence="1" type="ordered locus">Sare_4880</name>
</gene>